<feature type="region of interest" description="Disordered" evidence="2">
    <location>
        <begin position="327"/>
        <end position="351"/>
    </location>
</feature>
<dbReference type="EMBL" id="PXOG01000032">
    <property type="protein sequence ID" value="RGP80359.1"/>
    <property type="molecule type" value="Genomic_DNA"/>
</dbReference>
<dbReference type="AlphaFoldDB" id="A0A395T7F4"/>
<comment type="caution">
    <text evidence="3">The sequence shown here is derived from an EMBL/GenBank/DDBJ whole genome shotgun (WGS) entry which is preliminary data.</text>
</comment>
<organism evidence="3 4">
    <name type="scientific">Fusarium longipes</name>
    <dbReference type="NCBI Taxonomy" id="694270"/>
    <lineage>
        <taxon>Eukaryota</taxon>
        <taxon>Fungi</taxon>
        <taxon>Dikarya</taxon>
        <taxon>Ascomycota</taxon>
        <taxon>Pezizomycotina</taxon>
        <taxon>Sordariomycetes</taxon>
        <taxon>Hypocreomycetidae</taxon>
        <taxon>Hypocreales</taxon>
        <taxon>Nectriaceae</taxon>
        <taxon>Fusarium</taxon>
    </lineage>
</organism>
<evidence type="ECO:0000256" key="2">
    <source>
        <dbReference type="SAM" id="MobiDB-lite"/>
    </source>
</evidence>
<name>A0A395T7F4_9HYPO</name>
<evidence type="ECO:0000313" key="3">
    <source>
        <dbReference type="EMBL" id="RGP80359.1"/>
    </source>
</evidence>
<gene>
    <name evidence="3" type="ORF">FLONG3_1508</name>
</gene>
<feature type="region of interest" description="Disordered" evidence="2">
    <location>
        <begin position="134"/>
        <end position="165"/>
    </location>
</feature>
<protein>
    <submittedName>
        <fullName evidence="3">Uncharacterized protein</fullName>
    </submittedName>
</protein>
<feature type="compositionally biased region" description="Polar residues" evidence="2">
    <location>
        <begin position="402"/>
        <end position="412"/>
    </location>
</feature>
<feature type="region of interest" description="Disordered" evidence="2">
    <location>
        <begin position="458"/>
        <end position="517"/>
    </location>
</feature>
<feature type="region of interest" description="Disordered" evidence="2">
    <location>
        <begin position="368"/>
        <end position="415"/>
    </location>
</feature>
<dbReference type="OrthoDB" id="5055285at2759"/>
<keyword evidence="4" id="KW-1185">Reference proteome</keyword>
<evidence type="ECO:0000313" key="4">
    <source>
        <dbReference type="Proteomes" id="UP000266234"/>
    </source>
</evidence>
<keyword evidence="1" id="KW-0175">Coiled coil</keyword>
<feature type="compositionally biased region" description="Basic and acidic residues" evidence="2">
    <location>
        <begin position="458"/>
        <end position="475"/>
    </location>
</feature>
<reference evidence="3 4" key="1">
    <citation type="journal article" date="2018" name="PLoS Pathog.">
        <title>Evolution of structural diversity of trichothecenes, a family of toxins produced by plant pathogenic and entomopathogenic fungi.</title>
        <authorList>
            <person name="Proctor R.H."/>
            <person name="McCormick S.P."/>
            <person name="Kim H.S."/>
            <person name="Cardoza R.E."/>
            <person name="Stanley A.M."/>
            <person name="Lindo L."/>
            <person name="Kelly A."/>
            <person name="Brown D.W."/>
            <person name="Lee T."/>
            <person name="Vaughan M.M."/>
            <person name="Alexander N.J."/>
            <person name="Busman M."/>
            <person name="Gutierrez S."/>
        </authorList>
    </citation>
    <scope>NUCLEOTIDE SEQUENCE [LARGE SCALE GENOMIC DNA]</scope>
    <source>
        <strain evidence="3 4">NRRL 20695</strain>
    </source>
</reference>
<accession>A0A395T7F4</accession>
<feature type="compositionally biased region" description="Basic and acidic residues" evidence="2">
    <location>
        <begin position="492"/>
        <end position="501"/>
    </location>
</feature>
<sequence>MQGSASFPAALGSNIWIASFLSKHHNDDDIYVRSSESRSSRDEDKFQKLYLKATAELRTTSSDVHVEQAFTKDATNTSEQEKKSAWTILFDTKSGNKLHKRARSAPANHYVPHVLETIGEEQEDQESLALKSLTKATQESEQDPKAITEPPQKSTDRVSQDEDNASIRTTCTVIIRQATINDIAEEARTDAANGQRSPSHDIYQPKTVSFDLRSSQESRKTRIECSGALLTPSMMTTDSESSKKKRSKRTSISSIFSIFGNVGKLGKSKTYVKDTTKTRHPRLRLRLGNWTQHTNKKSDDRHPTIQWELPQEDNAMGNLIRDFSGPLTSSTSDEFETSPRSAQYGSNTTNVPAFDKSVEDLMPMPAKRPTSGQLISDSDSMPSFDDSIHNPRLRPRGKQIRRNTNNDNSTVMSDEEAHTIPLHETETEAFDRHYAIIERVKAMYDRQGIDRTGKFLEYEPEKREEAEQRQVREMTEDFEQPPQEIQAEETEAEPHVQEVDVPKNSPISHDDTQEQLSVDEVPIFESSDYEITTPDAADVASAQDPSIREVAVPNAADVASIQQSHNEQEVECEPYAAAPTDDTASTSEWESNGDIPLPIGAPLTVAAMKQHQDEEYSAFFKSLQRVREKSPNRFCGRQGSFSVHAWLVKVREHDGEMEHDDAALKFFHEGPSEDDNEDNTLSDLGYFPNKVRIPPSIYHCVINVNLQAEAEAALNHPDAPKVLGSSPAEAKKIWNESVRSFDIACMAKEGLQAQVLSSLTRNELIEDELDRAERVTYLFLQKKTQNVSKEAERRHVRKVCREFEKALEEVQRRATLANKEVADSKRCLRYLQRSYDEMEENIHRFTESLGYQRAVNLVDAMELVKKTEREENINIRDIPRLDLAEPESPDSYGATEYCARHAAADNNVGPEDPTDIFF</sequence>
<feature type="compositionally biased region" description="Basic residues" evidence="2">
    <location>
        <begin position="391"/>
        <end position="401"/>
    </location>
</feature>
<proteinExistence type="predicted"/>
<feature type="coiled-coil region" evidence="1">
    <location>
        <begin position="793"/>
        <end position="848"/>
    </location>
</feature>
<evidence type="ECO:0000256" key="1">
    <source>
        <dbReference type="SAM" id="Coils"/>
    </source>
</evidence>
<feature type="compositionally biased region" description="Low complexity" evidence="2">
    <location>
        <begin position="376"/>
        <end position="385"/>
    </location>
</feature>
<dbReference type="Proteomes" id="UP000266234">
    <property type="component" value="Unassembled WGS sequence"/>
</dbReference>